<dbReference type="Gene3D" id="1.20.141.10">
    <property type="entry name" value="Chitosanase, subunit A, domain 1"/>
    <property type="match status" value="1"/>
</dbReference>
<dbReference type="Pfam" id="PF09374">
    <property type="entry name" value="PG_binding_3"/>
    <property type="match status" value="1"/>
</dbReference>
<dbReference type="CDD" id="cd13926">
    <property type="entry name" value="N-acetylmuramidase_GH108"/>
    <property type="match status" value="1"/>
</dbReference>
<dbReference type="SUPFAM" id="SSF53955">
    <property type="entry name" value="Lysozyme-like"/>
    <property type="match status" value="1"/>
</dbReference>
<proteinExistence type="predicted"/>
<organism evidence="3 4">
    <name type="scientific">Aphanizomenon flos-aquae WA102</name>
    <dbReference type="NCBI Taxonomy" id="1710896"/>
    <lineage>
        <taxon>Bacteria</taxon>
        <taxon>Bacillati</taxon>
        <taxon>Cyanobacteriota</taxon>
        <taxon>Cyanophyceae</taxon>
        <taxon>Nostocales</taxon>
        <taxon>Aphanizomenonaceae</taxon>
        <taxon>Aphanizomenon</taxon>
    </lineage>
</organism>
<evidence type="ECO:0000259" key="2">
    <source>
        <dbReference type="Pfam" id="PF09374"/>
    </source>
</evidence>
<evidence type="ECO:0000313" key="3">
    <source>
        <dbReference type="EMBL" id="OBQ43532.1"/>
    </source>
</evidence>
<dbReference type="AlphaFoldDB" id="A0A1B7X2G7"/>
<dbReference type="Proteomes" id="UP000092093">
    <property type="component" value="Unassembled WGS sequence"/>
</dbReference>
<evidence type="ECO:0000313" key="4">
    <source>
        <dbReference type="Proteomes" id="UP000092093"/>
    </source>
</evidence>
<reference evidence="3 4" key="1">
    <citation type="submission" date="2015-09" db="EMBL/GenBank/DDBJ databases">
        <title>Aphanizomenon flos-aquae WA102.</title>
        <authorList>
            <person name="Driscoll C."/>
        </authorList>
    </citation>
    <scope>NUCLEOTIDE SEQUENCE [LARGE SCALE GENOMIC DNA]</scope>
    <source>
        <strain evidence="3">WA102</strain>
    </source>
</reference>
<dbReference type="InterPro" id="IPR008565">
    <property type="entry name" value="TtsA-like_GH18_dom"/>
</dbReference>
<dbReference type="EMBL" id="LJOW01000051">
    <property type="protein sequence ID" value="OBQ43532.1"/>
    <property type="molecule type" value="Genomic_DNA"/>
</dbReference>
<feature type="domain" description="TtsA-like Glycoside hydrolase family 108" evidence="1">
    <location>
        <begin position="11"/>
        <end position="93"/>
    </location>
</feature>
<name>A0A1B7X2G7_APHFL</name>
<feature type="domain" description="Peptidoglycan binding" evidence="2">
    <location>
        <begin position="96"/>
        <end position="158"/>
    </location>
</feature>
<sequence>MRHNWDEALLHILKYEGGYVNHPSDPGGMTNLGVTKRVWEEWTGKPATEADMRALTPEMVDPLYKTRYWNAVKGDDLPSGVDLCVFDAAVNAGVGRASKFLQQAVGVNADGQIGPKTLAAITAKPADDVIEEFCALREAHYKSLSTFATFGKGWMRRLGSVEAESKTLTA</sequence>
<accession>A0A1B7X2G7</accession>
<dbReference type="Pfam" id="PF05838">
    <property type="entry name" value="Glyco_hydro_108"/>
    <property type="match status" value="1"/>
</dbReference>
<gene>
    <name evidence="3" type="ORF">AN484_11980</name>
</gene>
<comment type="caution">
    <text evidence="3">The sequence shown here is derived from an EMBL/GenBank/DDBJ whole genome shotgun (WGS) entry which is preliminary data.</text>
</comment>
<dbReference type="InterPro" id="IPR023346">
    <property type="entry name" value="Lysozyme-like_dom_sf"/>
</dbReference>
<dbReference type="InterPro" id="IPR018537">
    <property type="entry name" value="Peptidoglycan-bd_3"/>
</dbReference>
<evidence type="ECO:0000259" key="1">
    <source>
        <dbReference type="Pfam" id="PF05838"/>
    </source>
</evidence>
<protein>
    <submittedName>
        <fullName evidence="3">Uncharacterized protein</fullName>
    </submittedName>
</protein>